<accession>A0A8A7KHU8</accession>
<dbReference type="Gene3D" id="3.90.1210.10">
    <property type="entry name" value="Antifreeze-like/N-acetylneuraminic acid synthase C-terminal domain"/>
    <property type="match status" value="1"/>
</dbReference>
<dbReference type="EMBL" id="CP046640">
    <property type="protein sequence ID" value="QTL97704.1"/>
    <property type="molecule type" value="Genomic_DNA"/>
</dbReference>
<dbReference type="InterPro" id="IPR036732">
    <property type="entry name" value="AFP_Neu5c_C_sf"/>
</dbReference>
<reference evidence="2" key="1">
    <citation type="submission" date="2019-12" db="EMBL/GenBank/DDBJ databases">
        <authorList>
            <person name="zhang j."/>
            <person name="sun C.M."/>
        </authorList>
    </citation>
    <scope>NUCLEOTIDE SEQUENCE</scope>
    <source>
        <strain evidence="2">NS-1</strain>
    </source>
</reference>
<dbReference type="SUPFAM" id="SSF51269">
    <property type="entry name" value="AFP III-like domain"/>
    <property type="match status" value="1"/>
</dbReference>
<dbReference type="InterPro" id="IPR006190">
    <property type="entry name" value="SAF_AFP_Neu5Ac"/>
</dbReference>
<evidence type="ECO:0000259" key="1">
    <source>
        <dbReference type="PROSITE" id="PS50844"/>
    </source>
</evidence>
<evidence type="ECO:0000313" key="3">
    <source>
        <dbReference type="Proteomes" id="UP000665020"/>
    </source>
</evidence>
<dbReference type="Proteomes" id="UP000665020">
    <property type="component" value="Chromosome"/>
</dbReference>
<sequence>MEDILLIGGGKYCKSVIDTITQGDLFIKEVLSMFQDKERLIVNHYRIARKSIVTKSNTRKREVFSENNLAVKRPGNGISPMRWDKMIKDIAKRNYEEDELIEG</sequence>
<dbReference type="AlphaFoldDB" id="A0A8A7KHU8"/>
<feature type="domain" description="AFP-like" evidence="1">
    <location>
        <begin position="51"/>
        <end position="103"/>
    </location>
</feature>
<gene>
    <name evidence="2" type="ORF">GM661_06745</name>
</gene>
<evidence type="ECO:0000313" key="2">
    <source>
        <dbReference type="EMBL" id="QTL97704.1"/>
    </source>
</evidence>
<dbReference type="CDD" id="cd11615">
    <property type="entry name" value="SAF_NeuB_like"/>
    <property type="match status" value="1"/>
</dbReference>
<name>A0A8A7KHU8_9FIRM</name>
<dbReference type="InterPro" id="IPR057736">
    <property type="entry name" value="SAF_PseI/NeuA/NeuB"/>
</dbReference>
<proteinExistence type="predicted"/>
<dbReference type="PROSITE" id="PS50844">
    <property type="entry name" value="AFP_LIKE"/>
    <property type="match status" value="1"/>
</dbReference>
<protein>
    <recommendedName>
        <fullName evidence="1">AFP-like domain-containing protein</fullName>
    </recommendedName>
</protein>
<organism evidence="2 3">
    <name type="scientific">Iocasia fonsfrigidae</name>
    <dbReference type="NCBI Taxonomy" id="2682810"/>
    <lineage>
        <taxon>Bacteria</taxon>
        <taxon>Bacillati</taxon>
        <taxon>Bacillota</taxon>
        <taxon>Clostridia</taxon>
        <taxon>Halanaerobiales</taxon>
        <taxon>Halanaerobiaceae</taxon>
        <taxon>Iocasia</taxon>
    </lineage>
</organism>
<dbReference type="KEGG" id="ifn:GM661_06745"/>
<dbReference type="RefSeq" id="WP_230869325.1">
    <property type="nucleotide sequence ID" value="NZ_CP046640.1"/>
</dbReference>
<keyword evidence="3" id="KW-1185">Reference proteome</keyword>